<dbReference type="GO" id="GO:0005506">
    <property type="term" value="F:iron ion binding"/>
    <property type="evidence" value="ECO:0007669"/>
    <property type="project" value="InterPro"/>
</dbReference>
<dbReference type="GO" id="GO:0004497">
    <property type="term" value="F:monooxygenase activity"/>
    <property type="evidence" value="ECO:0007669"/>
    <property type="project" value="UniProtKB-KW"/>
</dbReference>
<keyword evidence="2" id="KW-0560">Oxidoreductase</keyword>
<dbReference type="Pfam" id="PF00067">
    <property type="entry name" value="p450"/>
    <property type="match status" value="1"/>
</dbReference>
<keyword evidence="4" id="KW-1185">Reference proteome</keyword>
<dbReference type="PANTHER" id="PTHR46696">
    <property type="entry name" value="P450, PUTATIVE (EUROFUNG)-RELATED"/>
    <property type="match status" value="1"/>
</dbReference>
<dbReference type="KEGG" id="rdi:CMV14_22720"/>
<keyword evidence="2" id="KW-0479">Metal-binding</keyword>
<dbReference type="InterPro" id="IPR017972">
    <property type="entry name" value="Cyt_P450_CS"/>
</dbReference>
<accession>A0A2A4FX39</accession>
<reference evidence="3 4" key="1">
    <citation type="submission" date="2017-09" db="EMBL/GenBank/DDBJ databases">
        <title>The Catabolism of 3,6-Dichlorosalicylic acid is Initiated by the Cytochrome P450 Monooxygenase DsmABC in Rhizorhabdus dicambivorans Ndbn-20.</title>
        <authorList>
            <person name="Na L."/>
        </authorList>
    </citation>
    <scope>NUCLEOTIDE SEQUENCE [LARGE SCALE GENOMIC DNA]</scope>
    <source>
        <strain evidence="3 4">Ndbn-20m</strain>
    </source>
</reference>
<dbReference type="SUPFAM" id="SSF48264">
    <property type="entry name" value="Cytochrome P450"/>
    <property type="match status" value="1"/>
</dbReference>
<gene>
    <name evidence="3" type="ORF">COO09_11570</name>
</gene>
<dbReference type="GO" id="GO:0016705">
    <property type="term" value="F:oxidoreductase activity, acting on paired donors, with incorporation or reduction of molecular oxygen"/>
    <property type="evidence" value="ECO:0007669"/>
    <property type="project" value="InterPro"/>
</dbReference>
<protein>
    <submittedName>
        <fullName evidence="3">Cytochrome P450</fullName>
    </submittedName>
</protein>
<organism evidence="3 4">
    <name type="scientific">Rhizorhabdus dicambivorans</name>
    <dbReference type="NCBI Taxonomy" id="1850238"/>
    <lineage>
        <taxon>Bacteria</taxon>
        <taxon>Pseudomonadati</taxon>
        <taxon>Pseudomonadota</taxon>
        <taxon>Alphaproteobacteria</taxon>
        <taxon>Sphingomonadales</taxon>
        <taxon>Sphingomonadaceae</taxon>
        <taxon>Rhizorhabdus</taxon>
    </lineage>
</organism>
<dbReference type="PANTHER" id="PTHR46696:SF1">
    <property type="entry name" value="CYTOCHROME P450 YJIB-RELATED"/>
    <property type="match status" value="1"/>
</dbReference>
<sequence>MEIRFMEDLALDALPAEGLDVSDPSIFAQNLQGPIFERLRREDPVHYCSKSPYGPYWSVTRYKDIIEVDSNHGAFSSAGATSLDEVRAKGVSADATPIGGFLSMDPPGHGAQRKIVTPALAPSNLVKFQDLIRERTRGVLGTLPIGEEFDWAKTVSVELTMLMLATLLGFPSEGRLRLKRWSDIIAGVPGDGVVESWEQRDQELKEMARTFLMLRDERRAQEPASDLLSIMAHSPEGQALSDMEFASNVSILIVGGNDTTRNSMSATVMSFHENPGEWAKLKANPAMIDSAVSEIIRCHTPIMSQGRRATQDYELGGKTIRKGDKVMMWYISGNRDETAIRDADRFIIDRQNPRHHLSFGFGIHRCLGNRLADMQLRILLEEILAQGWSRIEVTQPPQFAQSSSVRGVRSLPVRIHP</sequence>
<dbReference type="GO" id="GO:0020037">
    <property type="term" value="F:heme binding"/>
    <property type="evidence" value="ECO:0007669"/>
    <property type="project" value="InterPro"/>
</dbReference>
<evidence type="ECO:0000256" key="2">
    <source>
        <dbReference type="RuleBase" id="RU000461"/>
    </source>
</evidence>
<dbReference type="InterPro" id="IPR001128">
    <property type="entry name" value="Cyt_P450"/>
</dbReference>
<keyword evidence="2" id="KW-0349">Heme</keyword>
<evidence type="ECO:0000256" key="1">
    <source>
        <dbReference type="ARBA" id="ARBA00010617"/>
    </source>
</evidence>
<dbReference type="InterPro" id="IPR002397">
    <property type="entry name" value="Cyt_P450_B"/>
</dbReference>
<dbReference type="AlphaFoldDB" id="A0A2A4FX39"/>
<dbReference type="InterPro" id="IPR036396">
    <property type="entry name" value="Cyt_P450_sf"/>
</dbReference>
<name>A0A2A4FX39_9SPHN</name>
<keyword evidence="2" id="KW-0503">Monooxygenase</keyword>
<keyword evidence="2" id="KW-0408">Iron</keyword>
<dbReference type="PROSITE" id="PS00086">
    <property type="entry name" value="CYTOCHROME_P450"/>
    <property type="match status" value="1"/>
</dbReference>
<evidence type="ECO:0000313" key="4">
    <source>
        <dbReference type="Proteomes" id="UP000218934"/>
    </source>
</evidence>
<dbReference type="OrthoDB" id="5522954at2"/>
<dbReference type="CDD" id="cd11033">
    <property type="entry name" value="CYP142-like"/>
    <property type="match status" value="1"/>
</dbReference>
<dbReference type="Gene3D" id="1.10.630.10">
    <property type="entry name" value="Cytochrome P450"/>
    <property type="match status" value="1"/>
</dbReference>
<comment type="caution">
    <text evidence="3">The sequence shown here is derived from an EMBL/GenBank/DDBJ whole genome shotgun (WGS) entry which is preliminary data.</text>
</comment>
<comment type="similarity">
    <text evidence="1 2">Belongs to the cytochrome P450 family.</text>
</comment>
<dbReference type="Proteomes" id="UP000218934">
    <property type="component" value="Unassembled WGS sequence"/>
</dbReference>
<proteinExistence type="inferred from homology"/>
<dbReference type="EMBL" id="NWUF01000009">
    <property type="protein sequence ID" value="PCE42254.1"/>
    <property type="molecule type" value="Genomic_DNA"/>
</dbReference>
<dbReference type="PRINTS" id="PR00359">
    <property type="entry name" value="BP450"/>
</dbReference>
<evidence type="ECO:0000313" key="3">
    <source>
        <dbReference type="EMBL" id="PCE42254.1"/>
    </source>
</evidence>